<feature type="non-terminal residue" evidence="1">
    <location>
        <position position="80"/>
    </location>
</feature>
<dbReference type="AlphaFoldDB" id="A0A392N0K9"/>
<organism evidence="1 2">
    <name type="scientific">Trifolium medium</name>
    <dbReference type="NCBI Taxonomy" id="97028"/>
    <lineage>
        <taxon>Eukaryota</taxon>
        <taxon>Viridiplantae</taxon>
        <taxon>Streptophyta</taxon>
        <taxon>Embryophyta</taxon>
        <taxon>Tracheophyta</taxon>
        <taxon>Spermatophyta</taxon>
        <taxon>Magnoliopsida</taxon>
        <taxon>eudicotyledons</taxon>
        <taxon>Gunneridae</taxon>
        <taxon>Pentapetalae</taxon>
        <taxon>rosids</taxon>
        <taxon>fabids</taxon>
        <taxon>Fabales</taxon>
        <taxon>Fabaceae</taxon>
        <taxon>Papilionoideae</taxon>
        <taxon>50 kb inversion clade</taxon>
        <taxon>NPAAA clade</taxon>
        <taxon>Hologalegina</taxon>
        <taxon>IRL clade</taxon>
        <taxon>Trifolieae</taxon>
        <taxon>Trifolium</taxon>
    </lineage>
</organism>
<dbReference type="EMBL" id="LXQA010023299">
    <property type="protein sequence ID" value="MCH92725.1"/>
    <property type="molecule type" value="Genomic_DNA"/>
</dbReference>
<keyword evidence="2" id="KW-1185">Reference proteome</keyword>
<reference evidence="1 2" key="1">
    <citation type="journal article" date="2018" name="Front. Plant Sci.">
        <title>Red Clover (Trifolium pratense) and Zigzag Clover (T. medium) - A Picture of Genomic Similarities and Differences.</title>
        <authorList>
            <person name="Dluhosova J."/>
            <person name="Istvanek J."/>
            <person name="Nedelnik J."/>
            <person name="Repkova J."/>
        </authorList>
    </citation>
    <scope>NUCLEOTIDE SEQUENCE [LARGE SCALE GENOMIC DNA]</scope>
    <source>
        <strain evidence="2">cv. 10/8</strain>
        <tissue evidence="1">Leaf</tissue>
    </source>
</reference>
<evidence type="ECO:0000313" key="1">
    <source>
        <dbReference type="EMBL" id="MCH92725.1"/>
    </source>
</evidence>
<name>A0A392N0K9_9FABA</name>
<dbReference type="Proteomes" id="UP000265520">
    <property type="component" value="Unassembled WGS sequence"/>
</dbReference>
<protein>
    <submittedName>
        <fullName evidence="1">Uncharacterized protein</fullName>
    </submittedName>
</protein>
<evidence type="ECO:0000313" key="2">
    <source>
        <dbReference type="Proteomes" id="UP000265520"/>
    </source>
</evidence>
<accession>A0A392N0K9</accession>
<sequence>MGFFDVEAIFAEERVGRVEEGPGVYEGVEALTGISSVPEGLEGLYVEGRCEFDEGVEEGAEGLYGEGRSEVDEIRIVEVE</sequence>
<proteinExistence type="predicted"/>
<comment type="caution">
    <text evidence="1">The sequence shown here is derived from an EMBL/GenBank/DDBJ whole genome shotgun (WGS) entry which is preliminary data.</text>
</comment>